<dbReference type="PROSITE" id="PS00107">
    <property type="entry name" value="PROTEIN_KINASE_ATP"/>
    <property type="match status" value="1"/>
</dbReference>
<evidence type="ECO:0000259" key="4">
    <source>
        <dbReference type="PROSITE" id="PS50011"/>
    </source>
</evidence>
<evidence type="ECO:0000313" key="7">
    <source>
        <dbReference type="Proteomes" id="UP001601992"/>
    </source>
</evidence>
<dbReference type="SMART" id="SM00220">
    <property type="entry name" value="S_TKc"/>
    <property type="match status" value="1"/>
</dbReference>
<sequence length="1107" mass="119365">MAVRDPFQETQRDVSPTVAAELHAAGFDDAQEIGRGGFGVVYRCVQPELGRSVAVKVLTEDFDDDNRSRFLREQQAMGRLTGHPNIVGVLQVGTTESGRPYIVMQFHPQNSLEALIHRDGPLDAAGTLRLGVKMAGALETAHRAGIIHRDVKPGNILITDYGEPALTDFGIAHIDGGFRTSTGTVAGSPAYTAPEVLEGNPPSPAADIYGLGATLFCALTGHAAFERRSGEQVVAQFLRITTQPVPDLRGKGVPANVSAAIAWAMSPDPKDRPASAAEFGAELRRLQSVSGLPADEMAVLAVPAATPPADDASHSPSSMTGPAMAEALSGPLPTTVGMLPLELTSFVGRRRELAELKELLSSSRLVTLTGFGGVGKTRLALRAAAEMQKRFSGGVRLVELGELWDQAVVVDVVATALGVRNRLVPLTEGAETSVEQVATSLANRHLLLVLDNCEHVVDAVAALVETLLHHCVKLQVLTTSREPLGIGGEVVLQVPPLTVADAEPRSGRHDEPLDDAVSLFAQRAAAIVPGFAITESNRETIEQICRRLDGLPLPIELAAARLRVMSAEQILKRLTDRYQLLTLGPRGVPPRQQTLRLSVDWSYELCEPREQQLWARLSVFAGSFELDAAETICAGDLTADELLDTLTSLIDKSILLREQVDSAVRFRMLETLRDYGREKAEQAGEYAALRAKHRDWYLAMALRADAEWIGPDQVEWIARLGREQPNFREAMTSCLAVAGSADISACLQMAAALYPYWLSHGQLREGRRWLDRALAQQPRSDTNARVKALVAATLLAGTQGDLPAATALLTEGQALVRNMTDPDAHARIGLVTGLLGLLSGDVGPACTQLQEALAVLDTQDDTSQIRMGILQTLGWAYELQGLTEQATAYNEQVLAIAEAHGEAVHRSYTVWAMGVTEWQQGHLDRAVELIQQGLHLTRLVDDPFMTAVDLEALAWIAREQQDAERAATLLGAAASLRGVTGGTTVLFPHLLVHHETCERLTREMLGKRAFTAARRKGQALQFDEAIAYALGETTTPAADAAPTLTTREMEVAALVAEGLTDKAIATQLVISQRTAQGHVAHILTKLGFTSRARIASWVIEQRNSEPG</sequence>
<keyword evidence="1 3" id="KW-0547">Nucleotide-binding</keyword>
<dbReference type="PROSITE" id="PS50043">
    <property type="entry name" value="HTH_LUXR_2"/>
    <property type="match status" value="1"/>
</dbReference>
<dbReference type="RefSeq" id="WP_387403125.1">
    <property type="nucleotide sequence ID" value="NZ_JBIAQY010000002.1"/>
</dbReference>
<dbReference type="PANTHER" id="PTHR47691">
    <property type="entry name" value="REGULATOR-RELATED"/>
    <property type="match status" value="1"/>
</dbReference>
<dbReference type="InterPro" id="IPR027417">
    <property type="entry name" value="P-loop_NTPase"/>
</dbReference>
<dbReference type="InterPro" id="IPR011009">
    <property type="entry name" value="Kinase-like_dom_sf"/>
</dbReference>
<dbReference type="CDD" id="cd06170">
    <property type="entry name" value="LuxR_C_like"/>
    <property type="match status" value="1"/>
</dbReference>
<dbReference type="InterPro" id="IPR008271">
    <property type="entry name" value="Ser/Thr_kinase_AS"/>
</dbReference>
<dbReference type="InterPro" id="IPR058852">
    <property type="entry name" value="HTH_77"/>
</dbReference>
<keyword evidence="7" id="KW-1185">Reference proteome</keyword>
<dbReference type="PROSITE" id="PS00108">
    <property type="entry name" value="PROTEIN_KINASE_ST"/>
    <property type="match status" value="1"/>
</dbReference>
<dbReference type="CDD" id="cd14014">
    <property type="entry name" value="STKc_PknB_like"/>
    <property type="match status" value="1"/>
</dbReference>
<dbReference type="Pfam" id="PF00069">
    <property type="entry name" value="Pkinase"/>
    <property type="match status" value="1"/>
</dbReference>
<dbReference type="Gene3D" id="1.10.10.10">
    <property type="entry name" value="Winged helix-like DNA-binding domain superfamily/Winged helix DNA-binding domain"/>
    <property type="match status" value="1"/>
</dbReference>
<feature type="domain" description="Protein kinase" evidence="4">
    <location>
        <begin position="27"/>
        <end position="286"/>
    </location>
</feature>
<name>A0ABW6RUH9_9NOCA</name>
<dbReference type="SUPFAM" id="SSF56112">
    <property type="entry name" value="Protein kinase-like (PK-like)"/>
    <property type="match status" value="1"/>
</dbReference>
<evidence type="ECO:0000256" key="3">
    <source>
        <dbReference type="PROSITE-ProRule" id="PRU10141"/>
    </source>
</evidence>
<dbReference type="EMBL" id="JBIAQY010000002">
    <property type="protein sequence ID" value="MFF3567656.1"/>
    <property type="molecule type" value="Genomic_DNA"/>
</dbReference>
<keyword evidence="6" id="KW-0418">Kinase</keyword>
<evidence type="ECO:0000256" key="2">
    <source>
        <dbReference type="ARBA" id="ARBA00022840"/>
    </source>
</evidence>
<organism evidence="6 7">
    <name type="scientific">Nocardia jiangxiensis</name>
    <dbReference type="NCBI Taxonomy" id="282685"/>
    <lineage>
        <taxon>Bacteria</taxon>
        <taxon>Bacillati</taxon>
        <taxon>Actinomycetota</taxon>
        <taxon>Actinomycetes</taxon>
        <taxon>Mycobacteriales</taxon>
        <taxon>Nocardiaceae</taxon>
        <taxon>Nocardia</taxon>
    </lineage>
</organism>
<feature type="domain" description="HTH luxR-type" evidence="5">
    <location>
        <begin position="1037"/>
        <end position="1102"/>
    </location>
</feature>
<dbReference type="PRINTS" id="PR00038">
    <property type="entry name" value="HTHLUXR"/>
</dbReference>
<dbReference type="PANTHER" id="PTHR47691:SF3">
    <property type="entry name" value="HTH-TYPE TRANSCRIPTIONAL REGULATOR RV0890C-RELATED"/>
    <property type="match status" value="1"/>
</dbReference>
<keyword evidence="6" id="KW-0808">Transferase</keyword>
<reference evidence="6 7" key="1">
    <citation type="submission" date="2024-10" db="EMBL/GenBank/DDBJ databases">
        <title>The Natural Products Discovery Center: Release of the First 8490 Sequenced Strains for Exploring Actinobacteria Biosynthetic Diversity.</title>
        <authorList>
            <person name="Kalkreuter E."/>
            <person name="Kautsar S.A."/>
            <person name="Yang D."/>
            <person name="Bader C.D."/>
            <person name="Teijaro C.N."/>
            <person name="Fluegel L."/>
            <person name="Davis C.M."/>
            <person name="Simpson J.R."/>
            <person name="Lauterbach L."/>
            <person name="Steele A.D."/>
            <person name="Gui C."/>
            <person name="Meng S."/>
            <person name="Li G."/>
            <person name="Viehrig K."/>
            <person name="Ye F."/>
            <person name="Su P."/>
            <person name="Kiefer A.F."/>
            <person name="Nichols A."/>
            <person name="Cepeda A.J."/>
            <person name="Yan W."/>
            <person name="Fan B."/>
            <person name="Jiang Y."/>
            <person name="Adhikari A."/>
            <person name="Zheng C.-J."/>
            <person name="Schuster L."/>
            <person name="Cowan T.M."/>
            <person name="Smanski M.J."/>
            <person name="Chevrette M.G."/>
            <person name="De Carvalho L.P.S."/>
            <person name="Shen B."/>
        </authorList>
    </citation>
    <scope>NUCLEOTIDE SEQUENCE [LARGE SCALE GENOMIC DNA]</scope>
    <source>
        <strain evidence="6 7">NPDC002593</strain>
    </source>
</reference>
<dbReference type="Pfam" id="PF25872">
    <property type="entry name" value="HTH_77"/>
    <property type="match status" value="1"/>
</dbReference>
<dbReference type="SUPFAM" id="SSF46894">
    <property type="entry name" value="C-terminal effector domain of the bipartite response regulators"/>
    <property type="match status" value="1"/>
</dbReference>
<dbReference type="InterPro" id="IPR036388">
    <property type="entry name" value="WH-like_DNA-bd_sf"/>
</dbReference>
<evidence type="ECO:0000259" key="5">
    <source>
        <dbReference type="PROSITE" id="PS50043"/>
    </source>
</evidence>
<dbReference type="InterPro" id="IPR017441">
    <property type="entry name" value="Protein_kinase_ATP_BS"/>
</dbReference>
<proteinExistence type="predicted"/>
<dbReference type="InterPro" id="IPR016032">
    <property type="entry name" value="Sig_transdc_resp-reg_C-effctor"/>
</dbReference>
<dbReference type="SUPFAM" id="SSF48452">
    <property type="entry name" value="TPR-like"/>
    <property type="match status" value="1"/>
</dbReference>
<dbReference type="PROSITE" id="PS50011">
    <property type="entry name" value="PROTEIN_KINASE_DOM"/>
    <property type="match status" value="1"/>
</dbReference>
<dbReference type="InterPro" id="IPR000792">
    <property type="entry name" value="Tscrpt_reg_LuxR_C"/>
</dbReference>
<evidence type="ECO:0000256" key="1">
    <source>
        <dbReference type="ARBA" id="ARBA00022741"/>
    </source>
</evidence>
<dbReference type="Proteomes" id="UP001601992">
    <property type="component" value="Unassembled WGS sequence"/>
</dbReference>
<dbReference type="Pfam" id="PF00196">
    <property type="entry name" value="GerE"/>
    <property type="match status" value="1"/>
</dbReference>
<dbReference type="Gene3D" id="3.30.200.20">
    <property type="entry name" value="Phosphorylase Kinase, domain 1"/>
    <property type="match status" value="1"/>
</dbReference>
<gene>
    <name evidence="6" type="ORF">ACFYXQ_07700</name>
</gene>
<comment type="caution">
    <text evidence="6">The sequence shown here is derived from an EMBL/GenBank/DDBJ whole genome shotgun (WGS) entry which is preliminary data.</text>
</comment>
<dbReference type="Gene3D" id="3.40.50.300">
    <property type="entry name" value="P-loop containing nucleotide triphosphate hydrolases"/>
    <property type="match status" value="1"/>
</dbReference>
<dbReference type="Gene3D" id="1.25.40.10">
    <property type="entry name" value="Tetratricopeptide repeat domain"/>
    <property type="match status" value="1"/>
</dbReference>
<dbReference type="Gene3D" id="1.10.510.10">
    <property type="entry name" value="Transferase(Phosphotransferase) domain 1"/>
    <property type="match status" value="1"/>
</dbReference>
<dbReference type="InterPro" id="IPR000719">
    <property type="entry name" value="Prot_kinase_dom"/>
</dbReference>
<dbReference type="SUPFAM" id="SSF52540">
    <property type="entry name" value="P-loop containing nucleoside triphosphate hydrolases"/>
    <property type="match status" value="1"/>
</dbReference>
<dbReference type="PRINTS" id="PR00364">
    <property type="entry name" value="DISEASERSIST"/>
</dbReference>
<protein>
    <submittedName>
        <fullName evidence="6">Protein kinase</fullName>
    </submittedName>
</protein>
<keyword evidence="2 3" id="KW-0067">ATP-binding</keyword>
<dbReference type="InterPro" id="IPR011990">
    <property type="entry name" value="TPR-like_helical_dom_sf"/>
</dbReference>
<dbReference type="GO" id="GO:0016301">
    <property type="term" value="F:kinase activity"/>
    <property type="evidence" value="ECO:0007669"/>
    <property type="project" value="UniProtKB-KW"/>
</dbReference>
<evidence type="ECO:0000313" key="6">
    <source>
        <dbReference type="EMBL" id="MFF3567656.1"/>
    </source>
</evidence>
<feature type="binding site" evidence="3">
    <location>
        <position position="56"/>
    </location>
    <ligand>
        <name>ATP</name>
        <dbReference type="ChEBI" id="CHEBI:30616"/>
    </ligand>
</feature>
<dbReference type="SMART" id="SM00421">
    <property type="entry name" value="HTH_LUXR"/>
    <property type="match status" value="1"/>
</dbReference>
<accession>A0ABW6RUH9</accession>